<dbReference type="OrthoDB" id="3365698at2759"/>
<gene>
    <name evidence="2" type="ORF">MSAN_00657900</name>
</gene>
<proteinExistence type="predicted"/>
<organism evidence="2 3">
    <name type="scientific">Mycena sanguinolenta</name>
    <dbReference type="NCBI Taxonomy" id="230812"/>
    <lineage>
        <taxon>Eukaryota</taxon>
        <taxon>Fungi</taxon>
        <taxon>Dikarya</taxon>
        <taxon>Basidiomycota</taxon>
        <taxon>Agaricomycotina</taxon>
        <taxon>Agaricomycetes</taxon>
        <taxon>Agaricomycetidae</taxon>
        <taxon>Agaricales</taxon>
        <taxon>Marasmiineae</taxon>
        <taxon>Mycenaceae</taxon>
        <taxon>Mycena</taxon>
    </lineage>
</organism>
<sequence length="525" mass="59464">MALAQSSSEEFLPFSCPKCMHILSLPEHSIPTTLISSDIVQTNVPPLESQIPVLQDFISKGRARMAALEAKIALLGSLMGKLVQEKDELAAEIRMHEDSLSPLRRMPTESLSHIFAFTLPPHQMDAEPAPWTVSAVCARWRAIAVSDPSLWTTIRHDLERGEGTEALKAQLQLSRSGHMPLNVIFHVHCWDALTRNDHRILDLVCVHSGRWETVSFMGPKEICHQLRCPIQGSLPKLRKLELEIPLYNLSDEEDMSWVLREAPLLQAVFFNRKLWEFPLMMVFPWSQLSRFGGSNTWEGHLSVLHSASNLVDCSLEIDNLDRSFPVDHPIFLPHLRRLSLSNSHFLGCLRTRALEELYCNFDTPVPVISFLHQQTCKLQKLVLFEIEGFLGTNPDPTDFTRVVEAVPTITRLGMFLTLPIEFIRAFRSRSSTLAPALEHLSCFLTIYSDIEHGLRDELVEAIESRWRGGPLKSVKVYCTDLAIASGRLDVLRTEGMGCRIFSAEHSRFLRDLDDIPPEHVISTTE</sequence>
<dbReference type="SUPFAM" id="SSF81383">
    <property type="entry name" value="F-box domain"/>
    <property type="match status" value="1"/>
</dbReference>
<reference evidence="2" key="1">
    <citation type="submission" date="2020-05" db="EMBL/GenBank/DDBJ databases">
        <title>Mycena genomes resolve the evolution of fungal bioluminescence.</title>
        <authorList>
            <person name="Tsai I.J."/>
        </authorList>
    </citation>
    <scope>NUCLEOTIDE SEQUENCE</scope>
    <source>
        <strain evidence="2">160909Yilan</strain>
    </source>
</reference>
<feature type="domain" description="F-box" evidence="1">
    <location>
        <begin position="104"/>
        <end position="154"/>
    </location>
</feature>
<dbReference type="Pfam" id="PF12937">
    <property type="entry name" value="F-box-like"/>
    <property type="match status" value="1"/>
</dbReference>
<dbReference type="AlphaFoldDB" id="A0A8H6Z3Y9"/>
<name>A0A8H6Z3Y9_9AGAR</name>
<protein>
    <submittedName>
        <fullName evidence="2">ABC protein</fullName>
    </submittedName>
</protein>
<dbReference type="Gene3D" id="1.20.1280.50">
    <property type="match status" value="1"/>
</dbReference>
<accession>A0A8H6Z3Y9</accession>
<evidence type="ECO:0000313" key="3">
    <source>
        <dbReference type="Proteomes" id="UP000623467"/>
    </source>
</evidence>
<evidence type="ECO:0000259" key="1">
    <source>
        <dbReference type="Pfam" id="PF12937"/>
    </source>
</evidence>
<dbReference type="EMBL" id="JACAZH010000004">
    <property type="protein sequence ID" value="KAF7370267.1"/>
    <property type="molecule type" value="Genomic_DNA"/>
</dbReference>
<keyword evidence="3" id="KW-1185">Reference proteome</keyword>
<evidence type="ECO:0000313" key="2">
    <source>
        <dbReference type="EMBL" id="KAF7370267.1"/>
    </source>
</evidence>
<dbReference type="InterPro" id="IPR001810">
    <property type="entry name" value="F-box_dom"/>
</dbReference>
<dbReference type="Proteomes" id="UP000623467">
    <property type="component" value="Unassembled WGS sequence"/>
</dbReference>
<dbReference type="InterPro" id="IPR036047">
    <property type="entry name" value="F-box-like_dom_sf"/>
</dbReference>
<comment type="caution">
    <text evidence="2">The sequence shown here is derived from an EMBL/GenBank/DDBJ whole genome shotgun (WGS) entry which is preliminary data.</text>
</comment>